<evidence type="ECO:0000256" key="1">
    <source>
        <dbReference type="SAM" id="Phobius"/>
    </source>
</evidence>
<accession>A0AAD8K5Y0</accession>
<keyword evidence="1" id="KW-0812">Transmembrane</keyword>
<keyword evidence="1" id="KW-1133">Transmembrane helix</keyword>
<sequence length="81" mass="9252">MLTWVITGIKNLDLQLYKSHHSFFLYSPSQTRKLSIPIIHVALLVLFPSSTITGHLSLHLILSLFPPFFSSSSYLNHPQFL</sequence>
<evidence type="ECO:0000313" key="2">
    <source>
        <dbReference type="EMBL" id="KAK1415808.1"/>
    </source>
</evidence>
<protein>
    <submittedName>
        <fullName evidence="2">Uncharacterized protein</fullName>
    </submittedName>
</protein>
<name>A0AAD8K5Y0_TARER</name>
<keyword evidence="3" id="KW-1185">Reference proteome</keyword>
<keyword evidence="1" id="KW-0472">Membrane</keyword>
<feature type="transmembrane region" description="Helical" evidence="1">
    <location>
        <begin position="41"/>
        <end position="65"/>
    </location>
</feature>
<dbReference type="Proteomes" id="UP001229421">
    <property type="component" value="Unassembled WGS sequence"/>
</dbReference>
<reference evidence="2" key="1">
    <citation type="journal article" date="2023" name="bioRxiv">
        <title>Improved chromosome-level genome assembly for marigold (Tagetes erecta).</title>
        <authorList>
            <person name="Jiang F."/>
            <person name="Yuan L."/>
            <person name="Wang S."/>
            <person name="Wang H."/>
            <person name="Xu D."/>
            <person name="Wang A."/>
            <person name="Fan W."/>
        </authorList>
    </citation>
    <scope>NUCLEOTIDE SEQUENCE</scope>
    <source>
        <strain evidence="2">WSJ</strain>
        <tissue evidence="2">Leaf</tissue>
    </source>
</reference>
<dbReference type="AlphaFoldDB" id="A0AAD8K5Y0"/>
<proteinExistence type="predicted"/>
<evidence type="ECO:0000313" key="3">
    <source>
        <dbReference type="Proteomes" id="UP001229421"/>
    </source>
</evidence>
<gene>
    <name evidence="2" type="ORF">QVD17_31596</name>
</gene>
<comment type="caution">
    <text evidence="2">The sequence shown here is derived from an EMBL/GenBank/DDBJ whole genome shotgun (WGS) entry which is preliminary data.</text>
</comment>
<dbReference type="EMBL" id="JAUHHV010000008">
    <property type="protein sequence ID" value="KAK1415808.1"/>
    <property type="molecule type" value="Genomic_DNA"/>
</dbReference>
<organism evidence="2 3">
    <name type="scientific">Tagetes erecta</name>
    <name type="common">African marigold</name>
    <dbReference type="NCBI Taxonomy" id="13708"/>
    <lineage>
        <taxon>Eukaryota</taxon>
        <taxon>Viridiplantae</taxon>
        <taxon>Streptophyta</taxon>
        <taxon>Embryophyta</taxon>
        <taxon>Tracheophyta</taxon>
        <taxon>Spermatophyta</taxon>
        <taxon>Magnoliopsida</taxon>
        <taxon>eudicotyledons</taxon>
        <taxon>Gunneridae</taxon>
        <taxon>Pentapetalae</taxon>
        <taxon>asterids</taxon>
        <taxon>campanulids</taxon>
        <taxon>Asterales</taxon>
        <taxon>Asteraceae</taxon>
        <taxon>Asteroideae</taxon>
        <taxon>Heliantheae alliance</taxon>
        <taxon>Tageteae</taxon>
        <taxon>Tagetes</taxon>
    </lineage>
</organism>